<dbReference type="STRING" id="75743.A0A401Q6B8"/>
<dbReference type="EMBL" id="BFAA01025091">
    <property type="protein sequence ID" value="GCB80944.1"/>
    <property type="molecule type" value="Genomic_DNA"/>
</dbReference>
<proteinExistence type="predicted"/>
<dbReference type="PANTHER" id="PTHR46850">
    <property type="entry name" value="CHROMODOMAIN-HELICASE-DNA-BINDING PROTEIN 9"/>
    <property type="match status" value="1"/>
</dbReference>
<reference evidence="2 3" key="1">
    <citation type="journal article" date="2018" name="Nat. Ecol. Evol.">
        <title>Shark genomes provide insights into elasmobranch evolution and the origin of vertebrates.</title>
        <authorList>
            <person name="Hara Y"/>
            <person name="Yamaguchi K"/>
            <person name="Onimaru K"/>
            <person name="Kadota M"/>
            <person name="Koyanagi M"/>
            <person name="Keeley SD"/>
            <person name="Tatsumi K"/>
            <person name="Tanaka K"/>
            <person name="Motone F"/>
            <person name="Kageyama Y"/>
            <person name="Nozu R"/>
            <person name="Adachi N"/>
            <person name="Nishimura O"/>
            <person name="Nakagawa R"/>
            <person name="Tanegashima C"/>
            <person name="Kiyatake I"/>
            <person name="Matsumoto R"/>
            <person name="Murakumo K"/>
            <person name="Nishida K"/>
            <person name="Terakita A"/>
            <person name="Kuratani S"/>
            <person name="Sato K"/>
            <person name="Hyodo S Kuraku.S."/>
        </authorList>
    </citation>
    <scope>NUCLEOTIDE SEQUENCE [LARGE SCALE GENOMIC DNA]</scope>
</reference>
<evidence type="ECO:0000313" key="3">
    <source>
        <dbReference type="Proteomes" id="UP000288216"/>
    </source>
</evidence>
<dbReference type="PANTHER" id="PTHR46850:SF1">
    <property type="entry name" value="CHROMODOMAIN-HELICASE-DNA-BINDING PROTEIN 9"/>
    <property type="match status" value="1"/>
</dbReference>
<gene>
    <name evidence="2" type="ORF">scyTo_0022951</name>
</gene>
<dbReference type="InterPro" id="IPR051493">
    <property type="entry name" value="CHD"/>
</dbReference>
<accession>A0A401Q6B8</accession>
<keyword evidence="3" id="KW-1185">Reference proteome</keyword>
<dbReference type="OrthoDB" id="10450065at2759"/>
<evidence type="ECO:0000313" key="2">
    <source>
        <dbReference type="EMBL" id="GCB80944.1"/>
    </source>
</evidence>
<evidence type="ECO:0000256" key="1">
    <source>
        <dbReference type="SAM" id="MobiDB-lite"/>
    </source>
</evidence>
<feature type="region of interest" description="Disordered" evidence="1">
    <location>
        <begin position="1"/>
        <end position="45"/>
    </location>
</feature>
<feature type="non-terminal residue" evidence="2">
    <location>
        <position position="1"/>
    </location>
</feature>
<dbReference type="Proteomes" id="UP000288216">
    <property type="component" value="Unassembled WGS sequence"/>
</dbReference>
<protein>
    <submittedName>
        <fullName evidence="2">Uncharacterized protein</fullName>
    </submittedName>
</protein>
<sequence length="147" mass="16139">EAASHSKTYDEESMISVNTSRDETQDGFLNDDTEPGLGDFLQDKPRFATSDWPKDRLLINRIDMVCQTVLLGSWPTPGRPLCESNVVLRDAPCTPLLLASPGDSPVPTPGSLTIDEDAASAQFTKVKKHIHEKEFTVKINNVRKSGA</sequence>
<name>A0A401Q6B8_SCYTO</name>
<comment type="caution">
    <text evidence="2">The sequence shown here is derived from an EMBL/GenBank/DDBJ whole genome shotgun (WGS) entry which is preliminary data.</text>
</comment>
<dbReference type="AlphaFoldDB" id="A0A401Q6B8"/>
<organism evidence="2 3">
    <name type="scientific">Scyliorhinus torazame</name>
    <name type="common">Cloudy catshark</name>
    <name type="synonym">Catulus torazame</name>
    <dbReference type="NCBI Taxonomy" id="75743"/>
    <lineage>
        <taxon>Eukaryota</taxon>
        <taxon>Metazoa</taxon>
        <taxon>Chordata</taxon>
        <taxon>Craniata</taxon>
        <taxon>Vertebrata</taxon>
        <taxon>Chondrichthyes</taxon>
        <taxon>Elasmobranchii</taxon>
        <taxon>Galeomorphii</taxon>
        <taxon>Galeoidea</taxon>
        <taxon>Carcharhiniformes</taxon>
        <taxon>Scyliorhinidae</taxon>
        <taxon>Scyliorhinus</taxon>
    </lineage>
</organism>